<gene>
    <name evidence="6" type="ORF">J2T57_001560</name>
</gene>
<dbReference type="InterPro" id="IPR017508">
    <property type="entry name" value="HipA_N1"/>
</dbReference>
<feature type="domain" description="HipA-like C-terminal" evidence="4">
    <location>
        <begin position="152"/>
        <end position="297"/>
    </location>
</feature>
<comment type="caution">
    <text evidence="6">The sequence shown here is derived from an EMBL/GenBank/DDBJ whole genome shotgun (WGS) entry which is preliminary data.</text>
</comment>
<dbReference type="PANTHER" id="PTHR37419:SF1">
    <property type="entry name" value="SERINE_THREONINE-PROTEIN KINASE TOXIN HIPA"/>
    <property type="match status" value="1"/>
</dbReference>
<evidence type="ECO:0000256" key="2">
    <source>
        <dbReference type="ARBA" id="ARBA00022679"/>
    </source>
</evidence>
<feature type="domain" description="HipA N-terminal subdomain 1" evidence="5">
    <location>
        <begin position="12"/>
        <end position="105"/>
    </location>
</feature>
<dbReference type="RefSeq" id="WP_253476453.1">
    <property type="nucleotide sequence ID" value="NZ_JALJXV010000003.1"/>
</dbReference>
<name>A0AAE3G4W4_9GAMM</name>
<keyword evidence="7" id="KW-1185">Reference proteome</keyword>
<dbReference type="GO" id="GO:0005829">
    <property type="term" value="C:cytosol"/>
    <property type="evidence" value="ECO:0007669"/>
    <property type="project" value="TreeGrafter"/>
</dbReference>
<reference evidence="6" key="1">
    <citation type="submission" date="2022-03" db="EMBL/GenBank/DDBJ databases">
        <title>Genomic Encyclopedia of Type Strains, Phase III (KMG-III): the genomes of soil and plant-associated and newly described type strains.</title>
        <authorList>
            <person name="Whitman W."/>
        </authorList>
    </citation>
    <scope>NUCLEOTIDE SEQUENCE</scope>
    <source>
        <strain evidence="6">ANL 6-2</strain>
    </source>
</reference>
<dbReference type="Pfam" id="PF13657">
    <property type="entry name" value="Couple_hipA"/>
    <property type="match status" value="1"/>
</dbReference>
<evidence type="ECO:0000259" key="4">
    <source>
        <dbReference type="Pfam" id="PF07804"/>
    </source>
</evidence>
<sequence>MSGGVGGRIALVANEMVAGWLTDGGDGPSLTYRSEYLDGPQATPLSLSLPLAEDAHSGEALGRWLSHLLPSRRGVREQLASECASGDARPVALIGALGADAPGGFSWLPERALRLARRGPSREVLALAAMRQLAAALPRDPLGASHPWQRLTLGGRQPKTALLRESGSYGRVLHATASSHILKLPVDVEGVELSDAALNECFCLLLADALGLAVVDPEVLGFDAGAALLTPRFDRVVDEGLPGVQRRHVESLAQALGAGPAGEPVTLAAALSLLGAGGGGRDDQRMLLRAVVIASLLCLPGLDASNCPLALAADGRYRLLPCHGLRSLAPSFALLGSGDYLPRLGFVIDDRRVALDVIDATLLERVAREAGLEAGSGRALVREVAERAPQLLQRVRRELLGSHRHPAIEAIITHALARAESLAASLGH</sequence>
<dbReference type="NCBIfam" id="TIGR03071">
    <property type="entry name" value="couple_hipA"/>
    <property type="match status" value="1"/>
</dbReference>
<organism evidence="6 7">
    <name type="scientific">Natronocella acetinitrilica</name>
    <dbReference type="NCBI Taxonomy" id="414046"/>
    <lineage>
        <taxon>Bacteria</taxon>
        <taxon>Pseudomonadati</taxon>
        <taxon>Pseudomonadota</taxon>
        <taxon>Gammaproteobacteria</taxon>
        <taxon>Chromatiales</taxon>
        <taxon>Ectothiorhodospiraceae</taxon>
        <taxon>Natronocella</taxon>
    </lineage>
</organism>
<evidence type="ECO:0000256" key="3">
    <source>
        <dbReference type="ARBA" id="ARBA00022777"/>
    </source>
</evidence>
<protein>
    <submittedName>
        <fullName evidence="6">Serine/threonine-protein kinase HipA</fullName>
        <ecNumber evidence="6">2.7.11.1</ecNumber>
    </submittedName>
</protein>
<keyword evidence="2 6" id="KW-0808">Transferase</keyword>
<comment type="similarity">
    <text evidence="1">Belongs to the HipA Ser/Thr kinase family.</text>
</comment>
<dbReference type="AlphaFoldDB" id="A0AAE3G4W4"/>
<evidence type="ECO:0000313" key="7">
    <source>
        <dbReference type="Proteomes" id="UP001205843"/>
    </source>
</evidence>
<dbReference type="Proteomes" id="UP001205843">
    <property type="component" value="Unassembled WGS sequence"/>
</dbReference>
<accession>A0AAE3G4W4</accession>
<evidence type="ECO:0000259" key="5">
    <source>
        <dbReference type="Pfam" id="PF13657"/>
    </source>
</evidence>
<dbReference type="InterPro" id="IPR012893">
    <property type="entry name" value="HipA-like_C"/>
</dbReference>
<dbReference type="EMBL" id="JALJXV010000003">
    <property type="protein sequence ID" value="MCP1674458.1"/>
    <property type="molecule type" value="Genomic_DNA"/>
</dbReference>
<dbReference type="InterPro" id="IPR052028">
    <property type="entry name" value="HipA_Ser/Thr_kinase"/>
</dbReference>
<evidence type="ECO:0000256" key="1">
    <source>
        <dbReference type="ARBA" id="ARBA00010164"/>
    </source>
</evidence>
<dbReference type="EC" id="2.7.11.1" evidence="6"/>
<dbReference type="Pfam" id="PF07804">
    <property type="entry name" value="HipA_C"/>
    <property type="match status" value="1"/>
</dbReference>
<dbReference type="PANTHER" id="PTHR37419">
    <property type="entry name" value="SERINE/THREONINE-PROTEIN KINASE TOXIN HIPA"/>
    <property type="match status" value="1"/>
</dbReference>
<proteinExistence type="inferred from homology"/>
<dbReference type="GO" id="GO:0004674">
    <property type="term" value="F:protein serine/threonine kinase activity"/>
    <property type="evidence" value="ECO:0007669"/>
    <property type="project" value="UniProtKB-EC"/>
</dbReference>
<keyword evidence="3 6" id="KW-0418">Kinase</keyword>
<evidence type="ECO:0000313" key="6">
    <source>
        <dbReference type="EMBL" id="MCP1674458.1"/>
    </source>
</evidence>